<dbReference type="EMBL" id="BMSJ01000009">
    <property type="protein sequence ID" value="GGR37804.1"/>
    <property type="molecule type" value="Genomic_DNA"/>
</dbReference>
<dbReference type="GO" id="GO:0009307">
    <property type="term" value="P:DNA restriction-modification system"/>
    <property type="evidence" value="ECO:0007669"/>
    <property type="project" value="UniProtKB-KW"/>
</dbReference>
<dbReference type="GO" id="GO:0032259">
    <property type="term" value="P:methylation"/>
    <property type="evidence" value="ECO:0007669"/>
    <property type="project" value="UniProtKB-KW"/>
</dbReference>
<organism evidence="7 10">
    <name type="scientific">Streptomyces cinereoruber</name>
    <dbReference type="NCBI Taxonomy" id="67260"/>
    <lineage>
        <taxon>Bacteria</taxon>
        <taxon>Bacillati</taxon>
        <taxon>Actinomycetota</taxon>
        <taxon>Actinomycetes</taxon>
        <taxon>Kitasatosporales</taxon>
        <taxon>Streptomycetaceae</taxon>
        <taxon>Streptomyces</taxon>
    </lineage>
</organism>
<keyword evidence="5" id="KW-0680">Restriction system</keyword>
<evidence type="ECO:0000256" key="1">
    <source>
        <dbReference type="ARBA" id="ARBA00011975"/>
    </source>
</evidence>
<keyword evidence="4 6" id="KW-0949">S-adenosyl-L-methionine</keyword>
<keyword evidence="2 6" id="KW-0489">Methyltransferase</keyword>
<dbReference type="EMBL" id="CP023693">
    <property type="protein sequence ID" value="QEV33293.1"/>
    <property type="molecule type" value="Genomic_DNA"/>
</dbReference>
<dbReference type="PANTHER" id="PTHR10629:SF52">
    <property type="entry name" value="DNA (CYTOSINE-5)-METHYLTRANSFERASE 1"/>
    <property type="match status" value="1"/>
</dbReference>
<evidence type="ECO:0000313" key="8">
    <source>
        <dbReference type="EMBL" id="QEV33293.1"/>
    </source>
</evidence>
<dbReference type="SUPFAM" id="SSF53335">
    <property type="entry name" value="S-adenosyl-L-methionine-dependent methyltransferases"/>
    <property type="match status" value="1"/>
</dbReference>
<dbReference type="RefSeq" id="WP_152370277.1">
    <property type="nucleotide sequence ID" value="NZ_BMSJ01000009.1"/>
</dbReference>
<reference evidence="8 9" key="2">
    <citation type="submission" date="2017-09" db="EMBL/GenBank/DDBJ databases">
        <authorList>
            <person name="Lee N."/>
            <person name="Cho B.-K."/>
        </authorList>
    </citation>
    <scope>NUCLEOTIDE SEQUENCE [LARGE SCALE GENOMIC DNA]</scope>
    <source>
        <strain evidence="8 9">ATCC 19740</strain>
    </source>
</reference>
<evidence type="ECO:0000256" key="6">
    <source>
        <dbReference type="PROSITE-ProRule" id="PRU01016"/>
    </source>
</evidence>
<dbReference type="GeneID" id="95455056"/>
<dbReference type="EC" id="2.1.1.37" evidence="1"/>
<dbReference type="Pfam" id="PF00145">
    <property type="entry name" value="DNA_methylase"/>
    <property type="match status" value="2"/>
</dbReference>
<keyword evidence="3 6" id="KW-0808">Transferase</keyword>
<dbReference type="InterPro" id="IPR050390">
    <property type="entry name" value="C5-Methyltransferase"/>
</dbReference>
<evidence type="ECO:0000256" key="4">
    <source>
        <dbReference type="ARBA" id="ARBA00022691"/>
    </source>
</evidence>
<feature type="active site" evidence="6">
    <location>
        <position position="93"/>
    </location>
</feature>
<proteinExistence type="inferred from homology"/>
<evidence type="ECO:0000256" key="2">
    <source>
        <dbReference type="ARBA" id="ARBA00022603"/>
    </source>
</evidence>
<dbReference type="Gene3D" id="3.40.50.150">
    <property type="entry name" value="Vaccinia Virus protein VP39"/>
    <property type="match status" value="1"/>
</dbReference>
<gene>
    <name evidence="8" type="ORF">CP977_14875</name>
    <name evidence="7" type="ORF">GCM10010497_45830</name>
</gene>
<name>A0AAV4KLP4_9ACTN</name>
<dbReference type="GO" id="GO:0003886">
    <property type="term" value="F:DNA (cytosine-5-)-methyltransferase activity"/>
    <property type="evidence" value="ECO:0007669"/>
    <property type="project" value="UniProtKB-EC"/>
</dbReference>
<dbReference type="GO" id="GO:0003677">
    <property type="term" value="F:DNA binding"/>
    <property type="evidence" value="ECO:0007669"/>
    <property type="project" value="TreeGrafter"/>
</dbReference>
<dbReference type="Proteomes" id="UP000326029">
    <property type="component" value="Chromosome"/>
</dbReference>
<reference evidence="7 10" key="1">
    <citation type="journal article" date="2014" name="Int. J. Syst. Evol. Microbiol.">
        <title>Complete genome sequence of Corynebacterium casei LMG S-19264T (=DSM 44701T), isolated from a smear-ripened cheese.</title>
        <authorList>
            <consortium name="US DOE Joint Genome Institute (JGI-PGF)"/>
            <person name="Walter F."/>
            <person name="Albersmeier A."/>
            <person name="Kalinowski J."/>
            <person name="Ruckert C."/>
        </authorList>
    </citation>
    <scope>NUCLEOTIDE SEQUENCE [LARGE SCALE GENOMIC DNA]</scope>
    <source>
        <strain evidence="7 10">JCM 4205</strain>
    </source>
</reference>
<evidence type="ECO:0000313" key="9">
    <source>
        <dbReference type="Proteomes" id="UP000326029"/>
    </source>
</evidence>
<sequence>MIDLRTPQSRRCRRVFVHDQAPDVTDLFAGLGGASTGLAEAGYRIRLAMNHDRIQVAAHQANHPDTVHLVEDINAYDKRSLPRTRILWGSPICTEISPAGGRRRNRGQLTLDGHTPGKFERTRATALDIIAATEVHRYDVILCENVVEFALDWALFDWWLSGMEILGYNFQIVCASSAHLGGGDNLLAPQHRDRLYIVFTRKGIPLPDLEVRPEAVCPGCGPVRARQVWRNPRRRKIGKWGVQYDYRCPNRECGHLILDPTVRPISEVIDWDRPGTRIGDGRPDRKVFTPYAESTRARVAAGLEKFGHAPHVAVLRRNTSPVAVTEAVPAVSAQGKHHALIVPNGRKGAVRTAAEPLTTVACKPHHSLVRPAPTVDDCTLRMLTPRELASAQRFPADYVLPDSSQEDQILGVGNAVSVNAARWLGERVLAVLA</sequence>
<dbReference type="InterPro" id="IPR029063">
    <property type="entry name" value="SAM-dependent_MTases_sf"/>
</dbReference>
<dbReference type="PROSITE" id="PS51679">
    <property type="entry name" value="SAM_MT_C5"/>
    <property type="match status" value="1"/>
</dbReference>
<keyword evidence="9" id="KW-1185">Reference proteome</keyword>
<comment type="similarity">
    <text evidence="6">Belongs to the class I-like SAM-binding methyltransferase superfamily. C5-methyltransferase family.</text>
</comment>
<evidence type="ECO:0000313" key="10">
    <source>
        <dbReference type="Proteomes" id="UP000642014"/>
    </source>
</evidence>
<dbReference type="InterPro" id="IPR001525">
    <property type="entry name" value="C5_MeTfrase"/>
</dbReference>
<accession>A0AAV4KLP4</accession>
<dbReference type="GO" id="GO:0044027">
    <property type="term" value="P:negative regulation of gene expression via chromosomal CpG island methylation"/>
    <property type="evidence" value="ECO:0007669"/>
    <property type="project" value="TreeGrafter"/>
</dbReference>
<evidence type="ECO:0000313" key="7">
    <source>
        <dbReference type="EMBL" id="GGR37804.1"/>
    </source>
</evidence>
<dbReference type="Proteomes" id="UP000642014">
    <property type="component" value="Unassembled WGS sequence"/>
</dbReference>
<protein>
    <recommendedName>
        <fullName evidence="1">DNA (cytosine-5-)-methyltransferase</fullName>
        <ecNumber evidence="1">2.1.1.37</ecNumber>
    </recommendedName>
</protein>
<dbReference type="Gene3D" id="3.90.120.10">
    <property type="entry name" value="DNA Methylase, subunit A, domain 2"/>
    <property type="match status" value="1"/>
</dbReference>
<reference evidence="7" key="3">
    <citation type="submission" date="2023-08" db="EMBL/GenBank/DDBJ databases">
        <authorList>
            <person name="Sun Q."/>
            <person name="Ohkuma M."/>
        </authorList>
    </citation>
    <scope>NUCLEOTIDE SEQUENCE</scope>
    <source>
        <strain evidence="7">JCM 4205</strain>
    </source>
</reference>
<dbReference type="AlphaFoldDB" id="A0AAV4KLP4"/>
<dbReference type="PANTHER" id="PTHR10629">
    <property type="entry name" value="CYTOSINE-SPECIFIC METHYLTRANSFERASE"/>
    <property type="match status" value="1"/>
</dbReference>
<evidence type="ECO:0000256" key="5">
    <source>
        <dbReference type="ARBA" id="ARBA00022747"/>
    </source>
</evidence>
<evidence type="ECO:0000256" key="3">
    <source>
        <dbReference type="ARBA" id="ARBA00022679"/>
    </source>
</evidence>